<protein>
    <submittedName>
        <fullName evidence="1">Uncharacterized protein</fullName>
    </submittedName>
</protein>
<dbReference type="RefSeq" id="WP_281404011.1">
    <property type="nucleotide sequence ID" value="NZ_JACHJV010000001.1"/>
</dbReference>
<proteinExistence type="predicted"/>
<comment type="caution">
    <text evidence="1">The sequence shown here is derived from an EMBL/GenBank/DDBJ whole genome shotgun (WGS) entry which is preliminary data.</text>
</comment>
<sequence>MHDALPHDELVLRQLLGLTPEQVASLPDYLRVFIREFLAA</sequence>
<evidence type="ECO:0000313" key="1">
    <source>
        <dbReference type="EMBL" id="MBB4922176.1"/>
    </source>
</evidence>
<dbReference type="Proteomes" id="UP000540506">
    <property type="component" value="Unassembled WGS sequence"/>
</dbReference>
<dbReference type="EMBL" id="JACHJV010000001">
    <property type="protein sequence ID" value="MBB4922176.1"/>
    <property type="molecule type" value="Genomic_DNA"/>
</dbReference>
<keyword evidence="2" id="KW-1185">Reference proteome</keyword>
<organism evidence="1 2">
    <name type="scientific">Kitasatospora kifunensis</name>
    <name type="common">Streptomyces kifunensis</name>
    <dbReference type="NCBI Taxonomy" id="58351"/>
    <lineage>
        <taxon>Bacteria</taxon>
        <taxon>Bacillati</taxon>
        <taxon>Actinomycetota</taxon>
        <taxon>Actinomycetes</taxon>
        <taxon>Kitasatosporales</taxon>
        <taxon>Streptomycetaceae</taxon>
        <taxon>Kitasatospora</taxon>
    </lineage>
</organism>
<dbReference type="AlphaFoldDB" id="A0A7W7QYI7"/>
<gene>
    <name evidence="1" type="ORF">FHR34_001169</name>
</gene>
<reference evidence="1 2" key="1">
    <citation type="submission" date="2020-08" db="EMBL/GenBank/DDBJ databases">
        <title>Sequencing the genomes of 1000 actinobacteria strains.</title>
        <authorList>
            <person name="Klenk H.-P."/>
        </authorList>
    </citation>
    <scope>NUCLEOTIDE SEQUENCE [LARGE SCALE GENOMIC DNA]</scope>
    <source>
        <strain evidence="1 2">DSM 41654</strain>
    </source>
</reference>
<name>A0A7W7QYI7_KITKI</name>
<accession>A0A7W7QYI7</accession>
<evidence type="ECO:0000313" key="2">
    <source>
        <dbReference type="Proteomes" id="UP000540506"/>
    </source>
</evidence>